<accession>A0A839ETN9</accession>
<sequence>MATLNDWKARLAGRSDLDKSEFADLIPRDGDEQFLQEAFATLPNGQILIERIKSLLNQNDNSGLYVIPRKENHLPEADITAMMRAYCVNVANYLDQISNPELASHVRNDKVQVVYTNDAFYQAIRDEPFPHSEALSEVEYQFIVWMNKIGKYMFPLNEAVLGLTKYPAVTRYLLEDVVGFPLEHKPYYDLWKAGGDVYFFTDRILMLCEYGNG</sequence>
<comment type="caution">
    <text evidence="1">The sequence shown here is derived from an EMBL/GenBank/DDBJ whole genome shotgun (WGS) entry which is preliminary data.</text>
</comment>
<protein>
    <submittedName>
        <fullName evidence="1">Uncharacterized protein</fullName>
    </submittedName>
</protein>
<organism evidence="1 2">
    <name type="scientific">Phyllobacterium myrsinacearum</name>
    <dbReference type="NCBI Taxonomy" id="28101"/>
    <lineage>
        <taxon>Bacteria</taxon>
        <taxon>Pseudomonadati</taxon>
        <taxon>Pseudomonadota</taxon>
        <taxon>Alphaproteobacteria</taxon>
        <taxon>Hyphomicrobiales</taxon>
        <taxon>Phyllobacteriaceae</taxon>
        <taxon>Phyllobacterium</taxon>
    </lineage>
</organism>
<proteinExistence type="predicted"/>
<evidence type="ECO:0000313" key="1">
    <source>
        <dbReference type="EMBL" id="MBA8881475.1"/>
    </source>
</evidence>
<gene>
    <name evidence="1" type="ORF">FHW16_005216</name>
</gene>
<evidence type="ECO:0000313" key="2">
    <source>
        <dbReference type="Proteomes" id="UP000549052"/>
    </source>
</evidence>
<dbReference type="EMBL" id="JACGXN010000014">
    <property type="protein sequence ID" value="MBA8881475.1"/>
    <property type="molecule type" value="Genomic_DNA"/>
</dbReference>
<reference evidence="1 2" key="1">
    <citation type="submission" date="2020-07" db="EMBL/GenBank/DDBJ databases">
        <title>Genomic Encyclopedia of Type Strains, Phase IV (KMG-V): Genome sequencing to study the core and pangenomes of soil and plant-associated prokaryotes.</title>
        <authorList>
            <person name="Whitman W."/>
        </authorList>
    </citation>
    <scope>NUCLEOTIDE SEQUENCE [LARGE SCALE GENOMIC DNA]</scope>
    <source>
        <strain evidence="1 2">AN3</strain>
    </source>
</reference>
<keyword evidence="2" id="KW-1185">Reference proteome</keyword>
<name>A0A839ETN9_9HYPH</name>
<dbReference type="Proteomes" id="UP000549052">
    <property type="component" value="Unassembled WGS sequence"/>
</dbReference>
<dbReference type="AlphaFoldDB" id="A0A839ETN9"/>
<dbReference type="RefSeq" id="WP_182552042.1">
    <property type="nucleotide sequence ID" value="NZ_JACGXN010000014.1"/>
</dbReference>